<dbReference type="Proteomes" id="UP000092555">
    <property type="component" value="Unassembled WGS sequence"/>
</dbReference>
<dbReference type="RefSeq" id="XP_018714587.1">
    <property type="nucleotide sequence ID" value="XM_018854090.1"/>
</dbReference>
<evidence type="ECO:0000256" key="1">
    <source>
        <dbReference type="SAM" id="SignalP"/>
    </source>
</evidence>
<dbReference type="EMBL" id="LXTC01000001">
    <property type="protein sequence ID" value="OBA24106.1"/>
    <property type="molecule type" value="Genomic_DNA"/>
</dbReference>
<sequence>MSITLSVWLLLLPHEISTICNWPRPPERAVYISAVGPSVVTRTRYLLPVVAPSIASRTRCLLLVAGPSIAPRTRCLLP</sequence>
<gene>
    <name evidence="2" type="ORF">METBIDRAFT_117883</name>
</gene>
<evidence type="ECO:0000313" key="2">
    <source>
        <dbReference type="EMBL" id="OBA24106.1"/>
    </source>
</evidence>
<evidence type="ECO:0000313" key="3">
    <source>
        <dbReference type="Proteomes" id="UP000092555"/>
    </source>
</evidence>
<name>A0A1A0HJD1_9ASCO</name>
<comment type="caution">
    <text evidence="2">The sequence shown here is derived from an EMBL/GenBank/DDBJ whole genome shotgun (WGS) entry which is preliminary data.</text>
</comment>
<feature type="signal peptide" evidence="1">
    <location>
        <begin position="1"/>
        <end position="18"/>
    </location>
</feature>
<keyword evidence="3" id="KW-1185">Reference proteome</keyword>
<accession>A0A1A0HJD1</accession>
<proteinExistence type="predicted"/>
<feature type="chain" id="PRO_5008291854" description="Secreted protein" evidence="1">
    <location>
        <begin position="19"/>
        <end position="78"/>
    </location>
</feature>
<reference evidence="2 3" key="1">
    <citation type="submission" date="2016-05" db="EMBL/GenBank/DDBJ databases">
        <title>Comparative genomics of biotechnologically important yeasts.</title>
        <authorList>
            <consortium name="DOE Joint Genome Institute"/>
            <person name="Riley R."/>
            <person name="Haridas S."/>
            <person name="Wolfe K.H."/>
            <person name="Lopes M.R."/>
            <person name="Hittinger C.T."/>
            <person name="Goker M."/>
            <person name="Salamov A."/>
            <person name="Wisecaver J."/>
            <person name="Long T.M."/>
            <person name="Aerts A.L."/>
            <person name="Barry K."/>
            <person name="Choi C."/>
            <person name="Clum A."/>
            <person name="Coughlan A.Y."/>
            <person name="Deshpande S."/>
            <person name="Douglass A.P."/>
            <person name="Hanson S.J."/>
            <person name="Klenk H.-P."/>
            <person name="LaButti K."/>
            <person name="Lapidus A."/>
            <person name="Lindquist E."/>
            <person name="Lipzen A."/>
            <person name="Meier-kolthoff J.P."/>
            <person name="Ohm R.A."/>
            <person name="Otillar R.P."/>
            <person name="Pangilinan J."/>
            <person name="Peng Y."/>
            <person name="Rokas A."/>
            <person name="Rosa C.A."/>
            <person name="Scheuner C."/>
            <person name="Sibirny A.A."/>
            <person name="Slot J.C."/>
            <person name="Stielow J.B."/>
            <person name="Sun H."/>
            <person name="Kurtzman C.P."/>
            <person name="Blackwell M."/>
            <person name="Grigoriev I.V."/>
            <person name="Jeffries T.W."/>
        </authorList>
    </citation>
    <scope>NUCLEOTIDE SEQUENCE [LARGE SCALE GENOMIC DNA]</scope>
    <source>
        <strain evidence="2 3">NRRL YB-4993</strain>
    </source>
</reference>
<keyword evidence="1" id="KW-0732">Signal</keyword>
<protein>
    <recommendedName>
        <fullName evidence="4">Secreted protein</fullName>
    </recommendedName>
</protein>
<organism evidence="2 3">
    <name type="scientific">Metschnikowia bicuspidata var. bicuspidata NRRL YB-4993</name>
    <dbReference type="NCBI Taxonomy" id="869754"/>
    <lineage>
        <taxon>Eukaryota</taxon>
        <taxon>Fungi</taxon>
        <taxon>Dikarya</taxon>
        <taxon>Ascomycota</taxon>
        <taxon>Saccharomycotina</taxon>
        <taxon>Pichiomycetes</taxon>
        <taxon>Metschnikowiaceae</taxon>
        <taxon>Metschnikowia</taxon>
    </lineage>
</organism>
<evidence type="ECO:0008006" key="4">
    <source>
        <dbReference type="Google" id="ProtNLM"/>
    </source>
</evidence>
<dbReference type="GeneID" id="30027066"/>
<dbReference type="AlphaFoldDB" id="A0A1A0HJD1"/>